<keyword evidence="4" id="KW-1003">Cell membrane</keyword>
<dbReference type="SUPFAM" id="SSF52172">
    <property type="entry name" value="CheY-like"/>
    <property type="match status" value="1"/>
</dbReference>
<dbReference type="InterPro" id="IPR003594">
    <property type="entry name" value="HATPase_dom"/>
</dbReference>
<evidence type="ECO:0000256" key="7">
    <source>
        <dbReference type="ARBA" id="ARBA00022741"/>
    </source>
</evidence>
<dbReference type="Proteomes" id="UP001161409">
    <property type="component" value="Unassembled WGS sequence"/>
</dbReference>
<dbReference type="SMART" id="SM00448">
    <property type="entry name" value="REC"/>
    <property type="match status" value="1"/>
</dbReference>
<evidence type="ECO:0000259" key="14">
    <source>
        <dbReference type="PROSITE" id="PS50109"/>
    </source>
</evidence>
<dbReference type="SMART" id="SM00387">
    <property type="entry name" value="HATPase_c"/>
    <property type="match status" value="1"/>
</dbReference>
<keyword evidence="7" id="KW-0547">Nucleotide-binding</keyword>
<keyword evidence="9 13" id="KW-1133">Transmembrane helix</keyword>
<comment type="catalytic activity">
    <reaction evidence="1">
        <text>ATP + protein L-histidine = ADP + protein N-phospho-L-histidine.</text>
        <dbReference type="EC" id="2.7.13.3"/>
    </reaction>
</comment>
<evidence type="ECO:0000256" key="5">
    <source>
        <dbReference type="ARBA" id="ARBA00022553"/>
    </source>
</evidence>
<feature type="domain" description="Response regulatory" evidence="15">
    <location>
        <begin position="565"/>
        <end position="684"/>
    </location>
</feature>
<proteinExistence type="predicted"/>
<organism evidence="17 18">
    <name type="scientific">Sneathiella chinensis</name>
    <dbReference type="NCBI Taxonomy" id="349750"/>
    <lineage>
        <taxon>Bacteria</taxon>
        <taxon>Pseudomonadati</taxon>
        <taxon>Pseudomonadota</taxon>
        <taxon>Alphaproteobacteria</taxon>
        <taxon>Sneathiellales</taxon>
        <taxon>Sneathiellaceae</taxon>
        <taxon>Sneathiella</taxon>
    </lineage>
</organism>
<evidence type="ECO:0000256" key="9">
    <source>
        <dbReference type="ARBA" id="ARBA00022989"/>
    </source>
</evidence>
<dbReference type="Pfam" id="PF02518">
    <property type="entry name" value="HATPase_c"/>
    <property type="match status" value="1"/>
</dbReference>
<dbReference type="CDD" id="cd17546">
    <property type="entry name" value="REC_hyHK_CKI1_RcsC-like"/>
    <property type="match status" value="1"/>
</dbReference>
<dbReference type="PROSITE" id="PS50109">
    <property type="entry name" value="HIS_KIN"/>
    <property type="match status" value="1"/>
</dbReference>
<evidence type="ECO:0000256" key="2">
    <source>
        <dbReference type="ARBA" id="ARBA00004651"/>
    </source>
</evidence>
<accession>A0ABQ5U6B3</accession>
<evidence type="ECO:0000256" key="10">
    <source>
        <dbReference type="ARBA" id="ARBA00023012"/>
    </source>
</evidence>
<dbReference type="PROSITE" id="PS50839">
    <property type="entry name" value="CHASE"/>
    <property type="match status" value="1"/>
</dbReference>
<dbReference type="InterPro" id="IPR003661">
    <property type="entry name" value="HisK_dim/P_dom"/>
</dbReference>
<dbReference type="SUPFAM" id="SSF47226">
    <property type="entry name" value="Histidine-containing phosphotransfer domain, HPT domain"/>
    <property type="match status" value="1"/>
</dbReference>
<dbReference type="InterPro" id="IPR036097">
    <property type="entry name" value="HisK_dim/P_sf"/>
</dbReference>
<dbReference type="InterPro" id="IPR004358">
    <property type="entry name" value="Sig_transdc_His_kin-like_C"/>
</dbReference>
<dbReference type="InterPro" id="IPR006189">
    <property type="entry name" value="CHASE_dom"/>
</dbReference>
<feature type="transmembrane region" description="Helical" evidence="13">
    <location>
        <begin position="12"/>
        <end position="32"/>
    </location>
</feature>
<evidence type="ECO:0000313" key="18">
    <source>
        <dbReference type="Proteomes" id="UP001161409"/>
    </source>
</evidence>
<dbReference type="Pfam" id="PF00072">
    <property type="entry name" value="Response_reg"/>
    <property type="match status" value="1"/>
</dbReference>
<dbReference type="PROSITE" id="PS50110">
    <property type="entry name" value="RESPONSE_REGULATORY"/>
    <property type="match status" value="1"/>
</dbReference>
<dbReference type="SUPFAM" id="SSF47384">
    <property type="entry name" value="Homodimeric domain of signal transducing histidine kinase"/>
    <property type="match status" value="1"/>
</dbReference>
<dbReference type="PANTHER" id="PTHR45339">
    <property type="entry name" value="HYBRID SIGNAL TRANSDUCTION HISTIDINE KINASE J"/>
    <property type="match status" value="1"/>
</dbReference>
<dbReference type="Gene3D" id="1.10.287.130">
    <property type="match status" value="1"/>
</dbReference>
<keyword evidence="11 13" id="KW-0472">Membrane</keyword>
<reference evidence="17" key="1">
    <citation type="journal article" date="2014" name="Int. J. Syst. Evol. Microbiol.">
        <title>Complete genome of a new Firmicutes species belonging to the dominant human colonic microbiota ('Ruminococcus bicirculans') reveals two chromosomes and a selective capacity to utilize plant glucans.</title>
        <authorList>
            <consortium name="NISC Comparative Sequencing Program"/>
            <person name="Wegmann U."/>
            <person name="Louis P."/>
            <person name="Goesmann A."/>
            <person name="Henrissat B."/>
            <person name="Duncan S.H."/>
            <person name="Flint H.J."/>
        </authorList>
    </citation>
    <scope>NUCLEOTIDE SEQUENCE</scope>
    <source>
        <strain evidence="17">NBRC 103408</strain>
    </source>
</reference>
<dbReference type="InterPro" id="IPR001789">
    <property type="entry name" value="Sig_transdc_resp-reg_receiver"/>
</dbReference>
<evidence type="ECO:0000256" key="6">
    <source>
        <dbReference type="ARBA" id="ARBA00022692"/>
    </source>
</evidence>
<sequence>MTEETRATMARLTPILIILAFTGLSIACWSYLENGYRQQAQSRMEAEAGSVGTLIKLDLESGIPALKRMVSRWETNGGLKEREFIRDAENYVRDIPGLQAIEWADPDFVIRWVAPLQGNEAAVGLNVKFEKRRREALENARLSEFPTLSQPINLVQGGKGIISYLPVYTQSGFDGMIIAVYRTDKWLSNLLEKHWEGAGRLGISVHMNDTTIYEDPLYAAAKPDEGPHTRTTEVYGQTFSISVVPSSGLATGPYPYLSYQVAGALFLVGLLIAFAAYRMYPLKRQNLELRRENTLLLRQSRENYRAENMARTANEAKTKFLTGMSHEIRTPLNSVLGILQLVEKENLPADVAQKLASARKSGFYLLNLINQVLEFTKIENKTVEQLDEDFTVSNLVRDVHATFSAQAKRKGINFDYRFIGPEDERLHGDYNHIQQILFNLVSNAVKFTEMGTVSILARIHQIAEDRYRLLFEIVDTGPGIPETDLEAIFEDFCKSDAGINDGGGSGLGLSISEELARMLGGTITVESTVGTGSVFKFSVEVRTASERQHVDTESPVANNPIPPKSILVAEDNNTNQMIIREMLKMDGHSVVVVNDGMAAVEKIQENPAGYDLVFMDIQMPVMDGVEATKAIRSIVPAASDLPILALTANVYPSQIDQYAAAGMQDTLTKPIVQNELRAVLNTYLGASTKKRQDADTGTEGQLGDVIDLSVLGNLLDMMNNRAGRALIHSIRRNLQKDAARLRSEDLPTSEIVMISHDIAGLAANTGMKRLAAHAKNVEIEIEETQTPQALVAPLILELELALFELSKALPSLFTDEGEQKTG</sequence>
<dbReference type="Pfam" id="PF00512">
    <property type="entry name" value="HisKA"/>
    <property type="match status" value="1"/>
</dbReference>
<protein>
    <recommendedName>
        <fullName evidence="3">histidine kinase</fullName>
        <ecNumber evidence="3">2.7.13.3</ecNumber>
    </recommendedName>
</protein>
<gene>
    <name evidence="17" type="ORF">GCM10007924_24490</name>
</gene>
<dbReference type="EC" id="2.7.13.3" evidence="3"/>
<evidence type="ECO:0000256" key="12">
    <source>
        <dbReference type="PROSITE-ProRule" id="PRU00169"/>
    </source>
</evidence>
<dbReference type="Gene3D" id="1.20.120.160">
    <property type="entry name" value="HPT domain"/>
    <property type="match status" value="1"/>
</dbReference>
<dbReference type="InterPro" id="IPR005467">
    <property type="entry name" value="His_kinase_dom"/>
</dbReference>
<dbReference type="Gene3D" id="3.30.565.10">
    <property type="entry name" value="Histidine kinase-like ATPase, C-terminal domain"/>
    <property type="match status" value="1"/>
</dbReference>
<keyword evidence="5 12" id="KW-0597">Phosphoprotein</keyword>
<dbReference type="InterPro" id="IPR036641">
    <property type="entry name" value="HPT_dom_sf"/>
</dbReference>
<evidence type="ECO:0000259" key="15">
    <source>
        <dbReference type="PROSITE" id="PS50110"/>
    </source>
</evidence>
<dbReference type="PANTHER" id="PTHR45339:SF1">
    <property type="entry name" value="HYBRID SIGNAL TRANSDUCTION HISTIDINE KINASE J"/>
    <property type="match status" value="1"/>
</dbReference>
<evidence type="ECO:0000313" key="17">
    <source>
        <dbReference type="EMBL" id="GLQ07228.1"/>
    </source>
</evidence>
<dbReference type="Gene3D" id="3.30.450.350">
    <property type="entry name" value="CHASE domain"/>
    <property type="match status" value="1"/>
</dbReference>
<keyword evidence="6 13" id="KW-0812">Transmembrane</keyword>
<evidence type="ECO:0000256" key="1">
    <source>
        <dbReference type="ARBA" id="ARBA00000085"/>
    </source>
</evidence>
<evidence type="ECO:0000259" key="16">
    <source>
        <dbReference type="PROSITE" id="PS50839"/>
    </source>
</evidence>
<evidence type="ECO:0000256" key="4">
    <source>
        <dbReference type="ARBA" id="ARBA00022475"/>
    </source>
</evidence>
<dbReference type="SMART" id="SM00388">
    <property type="entry name" value="HisKA"/>
    <property type="match status" value="1"/>
</dbReference>
<evidence type="ECO:0000256" key="8">
    <source>
        <dbReference type="ARBA" id="ARBA00022840"/>
    </source>
</evidence>
<keyword evidence="18" id="KW-1185">Reference proteome</keyword>
<feature type="modified residue" description="4-aspartylphosphate" evidence="12">
    <location>
        <position position="616"/>
    </location>
</feature>
<evidence type="ECO:0000256" key="11">
    <source>
        <dbReference type="ARBA" id="ARBA00023136"/>
    </source>
</evidence>
<evidence type="ECO:0000256" key="3">
    <source>
        <dbReference type="ARBA" id="ARBA00012438"/>
    </source>
</evidence>
<dbReference type="RefSeq" id="WP_169561287.1">
    <property type="nucleotide sequence ID" value="NZ_VNWN01000006.1"/>
</dbReference>
<dbReference type="EMBL" id="BSNF01000008">
    <property type="protein sequence ID" value="GLQ07228.1"/>
    <property type="molecule type" value="Genomic_DNA"/>
</dbReference>
<comment type="subcellular location">
    <subcellularLocation>
        <location evidence="2">Cell membrane</location>
        <topology evidence="2">Multi-pass membrane protein</topology>
    </subcellularLocation>
</comment>
<name>A0ABQ5U6B3_9PROT</name>
<dbReference type="PRINTS" id="PR00344">
    <property type="entry name" value="BCTRLSENSOR"/>
</dbReference>
<comment type="caution">
    <text evidence="17">The sequence shown here is derived from an EMBL/GenBank/DDBJ whole genome shotgun (WGS) entry which is preliminary data.</text>
</comment>
<dbReference type="Pfam" id="PF03924">
    <property type="entry name" value="CHASE"/>
    <property type="match status" value="1"/>
</dbReference>
<dbReference type="InterPro" id="IPR042240">
    <property type="entry name" value="CHASE_sf"/>
</dbReference>
<keyword evidence="10" id="KW-0902">Two-component regulatory system</keyword>
<feature type="domain" description="Histidine kinase" evidence="14">
    <location>
        <begin position="323"/>
        <end position="543"/>
    </location>
</feature>
<dbReference type="CDD" id="cd00082">
    <property type="entry name" value="HisKA"/>
    <property type="match status" value="1"/>
</dbReference>
<feature type="transmembrane region" description="Helical" evidence="13">
    <location>
        <begin position="256"/>
        <end position="277"/>
    </location>
</feature>
<reference evidence="17" key="2">
    <citation type="submission" date="2023-01" db="EMBL/GenBank/DDBJ databases">
        <title>Draft genome sequence of Sneathiella chinensis strain NBRC 103408.</title>
        <authorList>
            <person name="Sun Q."/>
            <person name="Mori K."/>
        </authorList>
    </citation>
    <scope>NUCLEOTIDE SEQUENCE</scope>
    <source>
        <strain evidence="17">NBRC 103408</strain>
    </source>
</reference>
<dbReference type="SUPFAM" id="SSF55874">
    <property type="entry name" value="ATPase domain of HSP90 chaperone/DNA topoisomerase II/histidine kinase"/>
    <property type="match status" value="1"/>
</dbReference>
<keyword evidence="8" id="KW-0067">ATP-binding</keyword>
<dbReference type="PROSITE" id="PS51257">
    <property type="entry name" value="PROKAR_LIPOPROTEIN"/>
    <property type="match status" value="1"/>
</dbReference>
<feature type="domain" description="CHASE" evidence="16">
    <location>
        <begin position="105"/>
        <end position="193"/>
    </location>
</feature>
<dbReference type="InterPro" id="IPR011006">
    <property type="entry name" value="CheY-like_superfamily"/>
</dbReference>
<dbReference type="InterPro" id="IPR036890">
    <property type="entry name" value="HATPase_C_sf"/>
</dbReference>
<evidence type="ECO:0000256" key="13">
    <source>
        <dbReference type="SAM" id="Phobius"/>
    </source>
</evidence>
<dbReference type="SMART" id="SM01079">
    <property type="entry name" value="CHASE"/>
    <property type="match status" value="1"/>
</dbReference>
<dbReference type="Gene3D" id="3.40.50.2300">
    <property type="match status" value="1"/>
</dbReference>